<keyword evidence="2" id="KW-1185">Reference proteome</keyword>
<organism evidence="1 2">
    <name type="scientific">Bacillus cytotoxicus</name>
    <dbReference type="NCBI Taxonomy" id="580165"/>
    <lineage>
        <taxon>Bacteria</taxon>
        <taxon>Bacillati</taxon>
        <taxon>Bacillota</taxon>
        <taxon>Bacilli</taxon>
        <taxon>Bacillales</taxon>
        <taxon>Bacillaceae</taxon>
        <taxon>Bacillus</taxon>
        <taxon>Bacillus cereus group</taxon>
    </lineage>
</organism>
<dbReference type="EMBL" id="JAMBOP010000003">
    <property type="protein sequence ID" value="MCM3734976.1"/>
    <property type="molecule type" value="Genomic_DNA"/>
</dbReference>
<reference evidence="1" key="1">
    <citation type="submission" date="2022-05" db="EMBL/GenBank/DDBJ databases">
        <title>Comparative Genomics of Spacecraft Associated Microbes.</title>
        <authorList>
            <person name="Tran M.T."/>
            <person name="Wright A."/>
            <person name="Seuylemezian A."/>
            <person name="Eisen J."/>
            <person name="Coil D."/>
        </authorList>
    </citation>
    <scope>NUCLEOTIDE SEQUENCE</scope>
    <source>
        <strain evidence="1">FAIRING 10M-2.2</strain>
    </source>
</reference>
<gene>
    <name evidence="1" type="ORF">M3215_03880</name>
</gene>
<sequence>MIRGITFEIPNDYGRHLSDILKPLELATFNWLVESEESYFVSNNQIETPFFPDEQEVIDGVTMHNLINRGCYYLIFADVKGFPKGKNITQIMTYEEFVNSDCELIILIVDCSYTTLYCKNNEMTRKLYKNALEMRYENVEYITDENDGRIQMSVW</sequence>
<evidence type="ECO:0000313" key="2">
    <source>
        <dbReference type="Proteomes" id="UP001202289"/>
    </source>
</evidence>
<name>A0ACC6A3E4_9BACI</name>
<accession>A0ACC6A3E4</accession>
<dbReference type="Proteomes" id="UP001202289">
    <property type="component" value="Unassembled WGS sequence"/>
</dbReference>
<evidence type="ECO:0000313" key="1">
    <source>
        <dbReference type="EMBL" id="MCM3734976.1"/>
    </source>
</evidence>
<protein>
    <submittedName>
        <fullName evidence="1">DUF2691 family protein</fullName>
    </submittedName>
</protein>
<proteinExistence type="predicted"/>
<comment type="caution">
    <text evidence="1">The sequence shown here is derived from an EMBL/GenBank/DDBJ whole genome shotgun (WGS) entry which is preliminary data.</text>
</comment>